<keyword evidence="1" id="KW-0175">Coiled coil</keyword>
<evidence type="ECO:0000313" key="4">
    <source>
        <dbReference type="Proteomes" id="UP001295684"/>
    </source>
</evidence>
<dbReference type="Proteomes" id="UP001295684">
    <property type="component" value="Unassembled WGS sequence"/>
</dbReference>
<dbReference type="Gene3D" id="1.10.472.80">
    <property type="entry name" value="Ypt/Rab-GAP domain of gyp1p, domain 3"/>
    <property type="match status" value="1"/>
</dbReference>
<dbReference type="EMBL" id="CAMPGE010016974">
    <property type="protein sequence ID" value="CAI2375487.1"/>
    <property type="molecule type" value="Genomic_DNA"/>
</dbReference>
<dbReference type="InterPro" id="IPR035969">
    <property type="entry name" value="Rab-GAP_TBC_sf"/>
</dbReference>
<sequence length="1072" mass="125365">MADNFNHPNNDMVIRHSQYDGYPESRKYDEKNEDKERSTLNLNEPPFPQEDQSEVFSSISANQEYQLPKMPVGMQGTFEIYSSVQIGNEHLEAHAGKHPIIAIRMRGPYKQYGVLRHFQLPEDGIKVNQIRIIKRNFYDDVEDRIDEWIFIYLVFHKNIMCMIFQCKDIMSQTEQIKKARLEIIRTDQDEINFERDLEKIERIIFTAVANIDSRLSSGDTSINPDDFIYAAEIQSEVQAFNPFIFSRVDYSNCFSRYPYSPIPVKDKEKDDLDNTTSKLESRVIESSNSWNDRQINFRASSAISQHTNDKSYVYNNDNTNLYSPQNMGKNISHYKNPSADSNFNPTSLVDISQNPFENGHARRMSQNTMNEAQNAESCDKSGHSLNINDKSMTPDYIGDYNEAGIERLASPISIVPSQRPGDLSSVTEETLDGFEQSEMATTTRQENNLNNKFNAQTNYYREETSLEEEEDEYSEESEYTETSVATQNYDNPEYQRRYEEVYKSFSDDWRKDYNIRASVTLSHNLSQEEMNINKFDAWIELLELPNNQKQFYHLFNKGVHPAYQYLMENYPLKERDLYEKYIRILSCIGHWSNFMTKVDIGPLIVFPFVKVMDHSEVIVCETVMTVINHWCRNWFDFHPNPPIHLLNIVKKTVKRESLEVHHHFKKHGYKVVHYAWPMVKTLFSEVFNDEDWSEMMNYLFTYPSKTNLLYFLSAAIILENMEGLLSCRDHKELINYDYSLKSYDVLDLMSITVALFDRYNSRFLSELNLQNCLSTPEVPSFGFPHSFPLPPNNYPICFRYPQNSSKFSEIPRKYSNTHNYHPEQPLSNPTSTAQNLPIQNPIASQSYELSSKPIKTTKIPSGSFKNQESLREQFKIQKNLEKVENHRKELAKIMQENRLNSQKQPQTHKNSYYEDHNINTDDFSQSQQEEEECEEENETNESIHEEVFEHINLATESDANDSIDIEYQEMLEKERMLNERLRMDEEKLQARKIELQSEIRSKMTEIGSPVSAVGAENMSENSFNFNKYNKKKYNKGDGVSKPISLPPAQPLQVSSILNIEKNLPDVHNLKFK</sequence>
<gene>
    <name evidence="3" type="ORF">ECRASSUSDP1_LOCUS16849</name>
</gene>
<feature type="region of interest" description="Disordered" evidence="2">
    <location>
        <begin position="462"/>
        <end position="492"/>
    </location>
</feature>
<evidence type="ECO:0000256" key="1">
    <source>
        <dbReference type="SAM" id="Coils"/>
    </source>
</evidence>
<protein>
    <recommendedName>
        <fullName evidence="5">Rab-GAP TBC domain-containing protein</fullName>
    </recommendedName>
</protein>
<feature type="compositionally biased region" description="Polar residues" evidence="2">
    <location>
        <begin position="858"/>
        <end position="867"/>
    </location>
</feature>
<keyword evidence="4" id="KW-1185">Reference proteome</keyword>
<feature type="region of interest" description="Disordered" evidence="2">
    <location>
        <begin position="1"/>
        <end position="51"/>
    </location>
</feature>
<feature type="compositionally biased region" description="Polar residues" evidence="2">
    <location>
        <begin position="814"/>
        <end position="849"/>
    </location>
</feature>
<feature type="compositionally biased region" description="Acidic residues" evidence="2">
    <location>
        <begin position="928"/>
        <end position="939"/>
    </location>
</feature>
<proteinExistence type="predicted"/>
<comment type="caution">
    <text evidence="3">The sequence shown here is derived from an EMBL/GenBank/DDBJ whole genome shotgun (WGS) entry which is preliminary data.</text>
</comment>
<feature type="coiled-coil region" evidence="1">
    <location>
        <begin position="971"/>
        <end position="1005"/>
    </location>
</feature>
<evidence type="ECO:0000313" key="3">
    <source>
        <dbReference type="EMBL" id="CAI2375487.1"/>
    </source>
</evidence>
<organism evidence="3 4">
    <name type="scientific">Euplotes crassus</name>
    <dbReference type="NCBI Taxonomy" id="5936"/>
    <lineage>
        <taxon>Eukaryota</taxon>
        <taxon>Sar</taxon>
        <taxon>Alveolata</taxon>
        <taxon>Ciliophora</taxon>
        <taxon>Intramacronucleata</taxon>
        <taxon>Spirotrichea</taxon>
        <taxon>Hypotrichia</taxon>
        <taxon>Euplotida</taxon>
        <taxon>Euplotidae</taxon>
        <taxon>Moneuplotes</taxon>
    </lineage>
</organism>
<dbReference type="SUPFAM" id="SSF47923">
    <property type="entry name" value="Ypt/Rab-GAP domain of gyp1p"/>
    <property type="match status" value="1"/>
</dbReference>
<name>A0AAD2D0D5_EUPCR</name>
<dbReference type="AlphaFoldDB" id="A0AAD2D0D5"/>
<accession>A0AAD2D0D5</accession>
<reference evidence="3" key="1">
    <citation type="submission" date="2023-07" db="EMBL/GenBank/DDBJ databases">
        <authorList>
            <consortium name="AG Swart"/>
            <person name="Singh M."/>
            <person name="Singh A."/>
            <person name="Seah K."/>
            <person name="Emmerich C."/>
        </authorList>
    </citation>
    <scope>NUCLEOTIDE SEQUENCE</scope>
    <source>
        <strain evidence="3">DP1</strain>
    </source>
</reference>
<evidence type="ECO:0000256" key="2">
    <source>
        <dbReference type="SAM" id="MobiDB-lite"/>
    </source>
</evidence>
<feature type="region of interest" description="Disordered" evidence="2">
    <location>
        <begin position="812"/>
        <end position="868"/>
    </location>
</feature>
<feature type="compositionally biased region" description="Basic and acidic residues" evidence="2">
    <location>
        <begin position="13"/>
        <end position="38"/>
    </location>
</feature>
<evidence type="ECO:0008006" key="5">
    <source>
        <dbReference type="Google" id="ProtNLM"/>
    </source>
</evidence>
<feature type="compositionally biased region" description="Acidic residues" evidence="2">
    <location>
        <begin position="465"/>
        <end position="479"/>
    </location>
</feature>
<feature type="region of interest" description="Disordered" evidence="2">
    <location>
        <begin position="895"/>
        <end position="941"/>
    </location>
</feature>
<feature type="compositionally biased region" description="Polar residues" evidence="2">
    <location>
        <begin position="897"/>
        <end position="910"/>
    </location>
</feature>